<name>A0A9X1MQW1_9BACT</name>
<feature type="signal peptide" evidence="1">
    <location>
        <begin position="1"/>
        <end position="25"/>
    </location>
</feature>
<dbReference type="Gene3D" id="2.40.160.10">
    <property type="entry name" value="Porin"/>
    <property type="match status" value="1"/>
</dbReference>
<organism evidence="2 3">
    <name type="scientific">Blastopirellula sediminis</name>
    <dbReference type="NCBI Taxonomy" id="2894196"/>
    <lineage>
        <taxon>Bacteria</taxon>
        <taxon>Pseudomonadati</taxon>
        <taxon>Planctomycetota</taxon>
        <taxon>Planctomycetia</taxon>
        <taxon>Pirellulales</taxon>
        <taxon>Pirellulaceae</taxon>
        <taxon>Blastopirellula</taxon>
    </lineage>
</organism>
<dbReference type="EMBL" id="JAJKFT010000010">
    <property type="protein sequence ID" value="MCC9631833.1"/>
    <property type="molecule type" value="Genomic_DNA"/>
</dbReference>
<dbReference type="Proteomes" id="UP001139103">
    <property type="component" value="Unassembled WGS sequence"/>
</dbReference>
<protein>
    <submittedName>
        <fullName evidence="2">Porin</fullName>
    </submittedName>
</protein>
<dbReference type="AlphaFoldDB" id="A0A9X1MQW1"/>
<keyword evidence="1" id="KW-0732">Signal</keyword>
<sequence length="495" mass="55662">MTRLSRMTAFVLLWAAALAVPTAVAQTPLPDPLAELHARVAAQEAELQQLRLRLDQQPVYGPIPIAPSYCDDGGELRRLPVVCDVPGSSCCEGAQPPTEHVMKWYVTYDDGFVVRPFDPDENPYEVKFGGWGQFRYVGFARDAETWTDNAGVTRPIRNRNEFEVERARLHLSGYAIDKRLTYYILMDGDTDGADLVDFFYYWWAWEFGEGQKAYFGKRKVAACRQWLLSSRNCRLIDRPMATDFFRPDRSVGVFGETKLGENGFLEVMLGDGYRTQTTDPSSIDSKLAFAATSYWDPFGDYGLSITDYSHTQTPLVRLGHSFVYAPNSGITIGQPIGESDFIRLTDGTRMTEIGALAPGVTLSEFSVYLYAMDFGAKWNGWSFDAEFYMRWIENLKANGPLPVDNLYQHGYFVEGGYFLIPERLDANIRYSYVTGLYGNCDEYGAGVSIYPCDTRHLKISFDVTKVNGSPLNNTSSGILVGDDGILFRSQLQAEF</sequence>
<gene>
    <name evidence="2" type="ORF">LOC68_25845</name>
</gene>
<evidence type="ECO:0000313" key="2">
    <source>
        <dbReference type="EMBL" id="MCC9631833.1"/>
    </source>
</evidence>
<reference evidence="2" key="1">
    <citation type="submission" date="2021-11" db="EMBL/GenBank/DDBJ databases">
        <title>Genome sequence.</title>
        <authorList>
            <person name="Sun Q."/>
        </authorList>
    </citation>
    <scope>NUCLEOTIDE SEQUENCE</scope>
    <source>
        <strain evidence="2">JC732</strain>
    </source>
</reference>
<accession>A0A9X1MQW1</accession>
<comment type="caution">
    <text evidence="2">The sequence shown here is derived from an EMBL/GenBank/DDBJ whole genome shotgun (WGS) entry which is preliminary data.</text>
</comment>
<feature type="chain" id="PRO_5040864007" evidence="1">
    <location>
        <begin position="26"/>
        <end position="495"/>
    </location>
</feature>
<keyword evidence="3" id="KW-1185">Reference proteome</keyword>
<evidence type="ECO:0000313" key="3">
    <source>
        <dbReference type="Proteomes" id="UP001139103"/>
    </source>
</evidence>
<evidence type="ECO:0000256" key="1">
    <source>
        <dbReference type="SAM" id="SignalP"/>
    </source>
</evidence>
<dbReference type="RefSeq" id="WP_230224495.1">
    <property type="nucleotide sequence ID" value="NZ_JAJKFT010000010.1"/>
</dbReference>
<proteinExistence type="predicted"/>
<dbReference type="InterPro" id="IPR023614">
    <property type="entry name" value="Porin_dom_sf"/>
</dbReference>